<evidence type="ECO:0000256" key="2">
    <source>
        <dbReference type="SAM" id="MobiDB-lite"/>
    </source>
</evidence>
<feature type="compositionally biased region" description="Basic residues" evidence="2">
    <location>
        <begin position="501"/>
        <end position="511"/>
    </location>
</feature>
<dbReference type="SUPFAM" id="SSF81901">
    <property type="entry name" value="HCP-like"/>
    <property type="match status" value="1"/>
</dbReference>
<dbReference type="Proteomes" id="UP000284375">
    <property type="component" value="Unassembled WGS sequence"/>
</dbReference>
<proteinExistence type="predicted"/>
<dbReference type="Gene3D" id="1.25.40.10">
    <property type="entry name" value="Tetratricopeptide repeat domain"/>
    <property type="match status" value="2"/>
</dbReference>
<feature type="compositionally biased region" description="Low complexity" evidence="2">
    <location>
        <begin position="71"/>
        <end position="85"/>
    </location>
</feature>
<dbReference type="InterPro" id="IPR006597">
    <property type="entry name" value="Sel1-like"/>
</dbReference>
<name>A0A423VIA3_CYTCH</name>
<evidence type="ECO:0000313" key="4">
    <source>
        <dbReference type="Proteomes" id="UP000284375"/>
    </source>
</evidence>
<dbReference type="PANTHER" id="PTHR46430:SF2">
    <property type="entry name" value="CHITIN SYNTHASE REGULATORY FACTOR 4"/>
    <property type="match status" value="1"/>
</dbReference>
<dbReference type="EMBL" id="LJZO01000048">
    <property type="protein sequence ID" value="ROV90731.1"/>
    <property type="molecule type" value="Genomic_DNA"/>
</dbReference>
<dbReference type="Pfam" id="PF08238">
    <property type="entry name" value="Sel1"/>
    <property type="match status" value="6"/>
</dbReference>
<dbReference type="SMART" id="SM00671">
    <property type="entry name" value="SEL1"/>
    <property type="match status" value="6"/>
</dbReference>
<dbReference type="OrthoDB" id="4095816at2759"/>
<feature type="region of interest" description="Disordered" evidence="2">
    <location>
        <begin position="51"/>
        <end position="99"/>
    </location>
</feature>
<dbReference type="InterPro" id="IPR011990">
    <property type="entry name" value="TPR-like_helical_dom_sf"/>
</dbReference>
<protein>
    <submittedName>
        <fullName evidence="3">Uncharacterized protein</fullName>
    </submittedName>
</protein>
<sequence length="846" mass="92492">MPQFTATFVPSGYDDYSMPEMYAPAPQRVMPEVPQNMQQDIQRMEFEAGHYPSQQQQYGAAPNYGHDRGESLSSAVSSYTDVSSSNYRPFEDDQKNYRPMASLDMPGKNPFPRLKGDNIPPSDDEKEEILYNAREHVLHSNNVNMQLSWARDALNFVETAAEVRARDDAARNGGRSQTPAVEHELRVDAMNIIMYLTEQHHPEAVFMKAKWDEFGKFGTREDKRAAFKGYRTAAEQGWGRAEYRMGMLYENSNEFDKAINHYYNGEQLGDSAAMYRLGMMALLGQHGQRQDFQRGLDLINRAADTADEDAPQGAYVFGMLIARDLPDINVPEGMLPYKVDTARQYIEKAAYLGFAKAQLKMGQAYELCQLGCDFHPAYSLHYYGLASAQGQPEAALGVSRWFLFGYEGNFAKNEALAFKYAKQAADAKLPTGEFAMGYYHEIGIHIQKDLAEARRWYALAAQHGNTDAVGRLESLNHDKSLSKQDHETTALTRIKSQHGSMRGKRPERLKRMKDQQHMAALPEGPSTPNDPSGRSPRASPNPSPRNGPDGRPPAFGLNVNLDHGLDPLPHTLRRGGWDTPRKCATLDPHNLVVRTLLVSALEVLAEADPVNPTSHPGLSPPGCHRHDHEYLRLAHPEDLREDTCREALDTPPPVQQATAEEAGAEADNDPAAGLEMYNQGPGPQGPQSAPLIPPAGSMPGTPNQGYGGRTNPYGPPPPQQQQQGGPQGAYPPRQSSQSSQQQQQRPGGPQQGPPQGVSLSDGGRSSAPPLHNAVAARPPSSSHGHGAASPAPSVASAPSVAAASARPSKASSINDHPDGKTMGNGPSTFDEMGIPKAKDKDDCVVM</sequence>
<feature type="compositionally biased region" description="Basic and acidic residues" evidence="2">
    <location>
        <begin position="836"/>
        <end position="846"/>
    </location>
</feature>
<keyword evidence="1" id="KW-0677">Repeat</keyword>
<feature type="compositionally biased region" description="Low complexity" evidence="2">
    <location>
        <begin position="669"/>
        <end position="687"/>
    </location>
</feature>
<feature type="region of interest" description="Disordered" evidence="2">
    <location>
        <begin position="647"/>
        <end position="846"/>
    </location>
</feature>
<comment type="caution">
    <text evidence="3">The sequence shown here is derived from an EMBL/GenBank/DDBJ whole genome shotgun (WGS) entry which is preliminary data.</text>
</comment>
<feature type="compositionally biased region" description="Low complexity" evidence="2">
    <location>
        <begin position="778"/>
        <end position="812"/>
    </location>
</feature>
<feature type="compositionally biased region" description="Low complexity" evidence="2">
    <location>
        <begin position="720"/>
        <end position="756"/>
    </location>
</feature>
<dbReference type="AlphaFoldDB" id="A0A423VIA3"/>
<organism evidence="3 4">
    <name type="scientific">Cytospora chrysosperma</name>
    <name type="common">Cytospora canker fungus</name>
    <name type="synonym">Sphaeria chrysosperma</name>
    <dbReference type="NCBI Taxonomy" id="252740"/>
    <lineage>
        <taxon>Eukaryota</taxon>
        <taxon>Fungi</taxon>
        <taxon>Dikarya</taxon>
        <taxon>Ascomycota</taxon>
        <taxon>Pezizomycotina</taxon>
        <taxon>Sordariomycetes</taxon>
        <taxon>Sordariomycetidae</taxon>
        <taxon>Diaporthales</taxon>
        <taxon>Cytosporaceae</taxon>
        <taxon>Cytospora</taxon>
    </lineage>
</organism>
<dbReference type="PANTHER" id="PTHR46430">
    <property type="entry name" value="PROTEIN SKT5-RELATED"/>
    <property type="match status" value="1"/>
</dbReference>
<feature type="compositionally biased region" description="Basic and acidic residues" evidence="2">
    <location>
        <begin position="479"/>
        <end position="488"/>
    </location>
</feature>
<reference evidence="3 4" key="1">
    <citation type="submission" date="2015-09" db="EMBL/GenBank/DDBJ databases">
        <title>Host preference determinants of Valsa canker pathogens revealed by comparative genomics.</title>
        <authorList>
            <person name="Yin Z."/>
            <person name="Huang L."/>
        </authorList>
    </citation>
    <scope>NUCLEOTIDE SEQUENCE [LARGE SCALE GENOMIC DNA]</scope>
    <source>
        <strain evidence="3 4">YSFL</strain>
    </source>
</reference>
<evidence type="ECO:0000313" key="3">
    <source>
        <dbReference type="EMBL" id="ROV90731.1"/>
    </source>
</evidence>
<feature type="region of interest" description="Disordered" evidence="2">
    <location>
        <begin position="479"/>
        <end position="562"/>
    </location>
</feature>
<accession>A0A423VIA3</accession>
<dbReference type="InterPro" id="IPR051726">
    <property type="entry name" value="Chitin_Synth_Reg"/>
</dbReference>
<gene>
    <name evidence="3" type="ORF">VSDG_08296</name>
</gene>
<evidence type="ECO:0000256" key="1">
    <source>
        <dbReference type="ARBA" id="ARBA00022737"/>
    </source>
</evidence>
<keyword evidence="4" id="KW-1185">Reference proteome</keyword>
<dbReference type="STRING" id="252740.A0A423VIA3"/>